<dbReference type="InterPro" id="IPR007372">
    <property type="entry name" value="Lipid/polyisoprenoid-bd_YceI"/>
</dbReference>
<reference evidence="3 4" key="1">
    <citation type="submission" date="2016-10" db="EMBL/GenBank/DDBJ databases">
        <authorList>
            <person name="de Groot N.N."/>
        </authorList>
    </citation>
    <scope>NUCLEOTIDE SEQUENCE [LARGE SCALE GENOMIC DNA]</scope>
    <source>
        <strain evidence="3 4">U95</strain>
    </source>
</reference>
<evidence type="ECO:0000256" key="1">
    <source>
        <dbReference type="SAM" id="SignalP"/>
    </source>
</evidence>
<sequence length="194" mass="21130">MSLFSRTAIAAALLALTAPIVQAAEHYTVHEDHTWVTFSINHAGWANARGIFRNVSGDIMFDQENVTNSSVSVVIASSSLDTNSEQRDRDMGGADFLNISEFPEITFESTRIEQTGERTAIVYGALTMIGVSREVALDVVWNNEMPLPWDASTIKTGFSATATIDGTNFGMNQLVAFGLGPKIDVEIDLEALRQ</sequence>
<dbReference type="SUPFAM" id="SSF101874">
    <property type="entry name" value="YceI-like"/>
    <property type="match status" value="1"/>
</dbReference>
<keyword evidence="1" id="KW-0732">Signal</keyword>
<protein>
    <submittedName>
        <fullName evidence="3">Polyisoprenoid-binding protein YceI</fullName>
    </submittedName>
</protein>
<dbReference type="OrthoDB" id="9811006at2"/>
<name>A0A1G5RG43_9RHOB</name>
<dbReference type="STRING" id="1156985.SAMN04488118_11612"/>
<dbReference type="EMBL" id="FMWG01000016">
    <property type="protein sequence ID" value="SCZ73055.1"/>
    <property type="molecule type" value="Genomic_DNA"/>
</dbReference>
<accession>A0A1G5RG43</accession>
<dbReference type="Pfam" id="PF04264">
    <property type="entry name" value="YceI"/>
    <property type="match status" value="1"/>
</dbReference>
<dbReference type="Gene3D" id="2.40.128.110">
    <property type="entry name" value="Lipid/polyisoprenoid-binding, YceI-like"/>
    <property type="match status" value="1"/>
</dbReference>
<feature type="chain" id="PRO_5011534244" evidence="1">
    <location>
        <begin position="24"/>
        <end position="194"/>
    </location>
</feature>
<gene>
    <name evidence="3" type="ORF">SAMN04488118_11612</name>
</gene>
<dbReference type="AlphaFoldDB" id="A0A1G5RG43"/>
<feature type="domain" description="Lipid/polyisoprenoid-binding YceI-like" evidence="2">
    <location>
        <begin position="26"/>
        <end position="192"/>
    </location>
</feature>
<dbReference type="InterPro" id="IPR036761">
    <property type="entry name" value="TTHA0802/YceI-like_sf"/>
</dbReference>
<dbReference type="PANTHER" id="PTHR34406:SF1">
    <property type="entry name" value="PROTEIN YCEI"/>
    <property type="match status" value="1"/>
</dbReference>
<proteinExistence type="predicted"/>
<evidence type="ECO:0000313" key="3">
    <source>
        <dbReference type="EMBL" id="SCZ73055.1"/>
    </source>
</evidence>
<dbReference type="SMART" id="SM00867">
    <property type="entry name" value="YceI"/>
    <property type="match status" value="1"/>
</dbReference>
<feature type="signal peptide" evidence="1">
    <location>
        <begin position="1"/>
        <end position="23"/>
    </location>
</feature>
<dbReference type="PANTHER" id="PTHR34406">
    <property type="entry name" value="PROTEIN YCEI"/>
    <property type="match status" value="1"/>
</dbReference>
<dbReference type="Proteomes" id="UP000198767">
    <property type="component" value="Unassembled WGS sequence"/>
</dbReference>
<organism evidence="3 4">
    <name type="scientific">Epibacterium ulvae</name>
    <dbReference type="NCBI Taxonomy" id="1156985"/>
    <lineage>
        <taxon>Bacteria</taxon>
        <taxon>Pseudomonadati</taxon>
        <taxon>Pseudomonadota</taxon>
        <taxon>Alphaproteobacteria</taxon>
        <taxon>Rhodobacterales</taxon>
        <taxon>Roseobacteraceae</taxon>
        <taxon>Epibacterium</taxon>
    </lineage>
</organism>
<evidence type="ECO:0000259" key="2">
    <source>
        <dbReference type="SMART" id="SM00867"/>
    </source>
</evidence>
<dbReference type="RefSeq" id="WP_090221019.1">
    <property type="nucleotide sequence ID" value="NZ_CANLDO010000028.1"/>
</dbReference>
<evidence type="ECO:0000313" key="4">
    <source>
        <dbReference type="Proteomes" id="UP000198767"/>
    </source>
</evidence>
<keyword evidence="4" id="KW-1185">Reference proteome</keyword>